<accession>A0ACC3MEW7</accession>
<proteinExistence type="predicted"/>
<organism evidence="1 2">
    <name type="scientific">Vermiconidia calcicola</name>
    <dbReference type="NCBI Taxonomy" id="1690605"/>
    <lineage>
        <taxon>Eukaryota</taxon>
        <taxon>Fungi</taxon>
        <taxon>Dikarya</taxon>
        <taxon>Ascomycota</taxon>
        <taxon>Pezizomycotina</taxon>
        <taxon>Dothideomycetes</taxon>
        <taxon>Dothideomycetidae</taxon>
        <taxon>Mycosphaerellales</taxon>
        <taxon>Extremaceae</taxon>
        <taxon>Vermiconidia</taxon>
    </lineage>
</organism>
<gene>
    <name evidence="1" type="primary">ZRT1_3</name>
    <name evidence="1" type="ORF">LTR37_019164</name>
</gene>
<dbReference type="Proteomes" id="UP001281147">
    <property type="component" value="Unassembled WGS sequence"/>
</dbReference>
<protein>
    <submittedName>
        <fullName evidence="1">High-affinity Zn(2+) transporter zrt1</fullName>
    </submittedName>
</protein>
<evidence type="ECO:0000313" key="1">
    <source>
        <dbReference type="EMBL" id="KAK3687097.1"/>
    </source>
</evidence>
<name>A0ACC3MEW7_9PEZI</name>
<keyword evidence="2" id="KW-1185">Reference proteome</keyword>
<evidence type="ECO:0000313" key="2">
    <source>
        <dbReference type="Proteomes" id="UP001281147"/>
    </source>
</evidence>
<sequence>MAPKRISALAALLIIAGAKTAEEITEVTDCHLHDETQFCFAGDAEWEVTTMIDTADAPESYSNCHAHGEDGLHCTGGNLEVTLAAATAESEEDHAHETSTTTSEEITEVTSCHLHGDTQYCFAGDEEYEVVDGPDAASAPDHYDDCHAHEEELHCTGDGLDMTLAAAATDEHTSEGATESEGEGEAGTESAQEGVSCHFHAGVEHRVDAEGNTVESGCARPEYEYNVPLRVGLRFVLLATSALGVFIPVFTERFSSIKTDNAIFIGLRQFGTGIIISTALVHLFTHAQIDFSNECLGRIRYEATTAAIAMAGLFITFAMEYIAHRFVVGRRSTGAPASPMGSDKPTHSDGEASSDAVVDGRSLILNTLSWRLASSSIPFVMLGVVLVVANDSAFITLFVVIIFHQMFEGVALGTRIAIMPAALSEKLS</sequence>
<comment type="caution">
    <text evidence="1">The sequence shown here is derived from an EMBL/GenBank/DDBJ whole genome shotgun (WGS) entry which is preliminary data.</text>
</comment>
<dbReference type="EMBL" id="JAUTXU010000288">
    <property type="protein sequence ID" value="KAK3687097.1"/>
    <property type="molecule type" value="Genomic_DNA"/>
</dbReference>
<reference evidence="1" key="1">
    <citation type="submission" date="2023-07" db="EMBL/GenBank/DDBJ databases">
        <title>Black Yeasts Isolated from many extreme environments.</title>
        <authorList>
            <person name="Coleine C."/>
            <person name="Stajich J.E."/>
            <person name="Selbmann L."/>
        </authorList>
    </citation>
    <scope>NUCLEOTIDE SEQUENCE</scope>
    <source>
        <strain evidence="1">CCFEE 5714</strain>
    </source>
</reference>